<evidence type="ECO:0000259" key="6">
    <source>
        <dbReference type="Pfam" id="PF05485"/>
    </source>
</evidence>
<evidence type="ECO:0000313" key="7">
    <source>
        <dbReference type="EMBL" id="PFX17554.1"/>
    </source>
</evidence>
<dbReference type="PANTHER" id="PTHR24637:SF421">
    <property type="entry name" value="CUTICLE COLLAGEN DPY-2"/>
    <property type="match status" value="1"/>
</dbReference>
<comment type="caution">
    <text evidence="7">The sequence shown here is derived from an EMBL/GenBank/DDBJ whole genome shotgun (WGS) entry which is preliminary data.</text>
</comment>
<keyword evidence="4" id="KW-0238">DNA-binding</keyword>
<gene>
    <name evidence="7" type="primary">C1QTNF9B</name>
    <name evidence="7" type="ORF">AWC38_SpisGene18111</name>
</gene>
<dbReference type="InterPro" id="IPR008160">
    <property type="entry name" value="Collagen"/>
</dbReference>
<sequence length="745" mass="80765">MEFLSAIKQRSSPEMAGKNPKGKHSFKQNSYLCSKHFEPECFVKFLGGQRMRLKPDATPTKFIFSAEKPRRKIPYDRHAATTTTEKTSGTARCLNVTNSNSGTSNIGPTGLNGTDGDIGPAGPSGPAGPAGPAGAPGYNGTQGPAGPSGPPGVQGLRGPSGYNGTQGPPGPAAISCVYKTSASSGMTPGSYSSQEMEVTEPNRAFSLSRATVARKSMTFRQKRNGLNGLEVAEKVNCTVCATRAAGSYCRRCLTIGESLMNDQVSHLRELGLKAANISSLEDSKRTRVESGEYSLVYGSPEAWLRNERWIFMLTNSVYSKKLCAIAIDEAHVARQCIHYILYYMTQAVRGPMTKINQSKCSIAGPIYSKYWTGNCPEWSRMIPHLSPFELEIKMADEDEIFGKSRRKTPEWMADFEKTCFSLELEIFKSTTNNGEPAPAVETPSTSEISNQDGNHIAERESNSDTQKLEDFIPAQKSSSTVKKTKSEMRALKRFCSTIDESREPETMTAKELDKLLSRIFKGRCTAKKDPETGRELLVWRMEKGSKSRQGSSETGHRRLFSPKLFATSDARCPVKIYKPAFEKHRPDEMKKPATKKITWPTGFNSSKGNIGPVGSPGLPGYNGTQGSAGPSGLPGPPGVQGLRGPSGYNGTQGPPGLGASFCVFKTLSSPGMRTHASAKQTVEVTEPNNGTFIGVNCDTNDAKVSKLSSKVISGGKRAYECICDGTLTSGDAKMYCNIHYWECQS</sequence>
<proteinExistence type="predicted"/>
<accession>A0A2B4RGQ7</accession>
<dbReference type="GO" id="GO:0008270">
    <property type="term" value="F:zinc ion binding"/>
    <property type="evidence" value="ECO:0007669"/>
    <property type="project" value="UniProtKB-KW"/>
</dbReference>
<dbReference type="EMBL" id="LSMT01000465">
    <property type="protein sequence ID" value="PFX17554.1"/>
    <property type="molecule type" value="Genomic_DNA"/>
</dbReference>
<keyword evidence="3" id="KW-0862">Zinc</keyword>
<feature type="compositionally biased region" description="Polar residues" evidence="5">
    <location>
        <begin position="95"/>
        <end position="107"/>
    </location>
</feature>
<organism evidence="7 8">
    <name type="scientific">Stylophora pistillata</name>
    <name type="common">Smooth cauliflower coral</name>
    <dbReference type="NCBI Taxonomy" id="50429"/>
    <lineage>
        <taxon>Eukaryota</taxon>
        <taxon>Metazoa</taxon>
        <taxon>Cnidaria</taxon>
        <taxon>Anthozoa</taxon>
        <taxon>Hexacorallia</taxon>
        <taxon>Scleractinia</taxon>
        <taxon>Astrocoeniina</taxon>
        <taxon>Pocilloporidae</taxon>
        <taxon>Stylophora</taxon>
    </lineage>
</organism>
<evidence type="ECO:0000313" key="8">
    <source>
        <dbReference type="Proteomes" id="UP000225706"/>
    </source>
</evidence>
<dbReference type="GO" id="GO:0003677">
    <property type="term" value="F:DNA binding"/>
    <property type="evidence" value="ECO:0007669"/>
    <property type="project" value="UniProtKB-KW"/>
</dbReference>
<feature type="region of interest" description="Disordered" evidence="5">
    <location>
        <begin position="1"/>
        <end position="25"/>
    </location>
</feature>
<keyword evidence="1" id="KW-0479">Metal-binding</keyword>
<dbReference type="SUPFAM" id="SSF57716">
    <property type="entry name" value="Glucocorticoid receptor-like (DNA-binding domain)"/>
    <property type="match status" value="1"/>
</dbReference>
<dbReference type="AlphaFoldDB" id="A0A2B4RGQ7"/>
<dbReference type="Pfam" id="PF01391">
    <property type="entry name" value="Collagen"/>
    <property type="match status" value="2"/>
</dbReference>
<dbReference type="InterPro" id="IPR027417">
    <property type="entry name" value="P-loop_NTPase"/>
</dbReference>
<dbReference type="STRING" id="50429.A0A2B4RGQ7"/>
<dbReference type="PANTHER" id="PTHR24637">
    <property type="entry name" value="COLLAGEN"/>
    <property type="match status" value="1"/>
</dbReference>
<dbReference type="Gene3D" id="3.40.50.300">
    <property type="entry name" value="P-loop containing nucleotide triphosphate hydrolases"/>
    <property type="match status" value="1"/>
</dbReference>
<evidence type="ECO:0000256" key="3">
    <source>
        <dbReference type="ARBA" id="ARBA00022833"/>
    </source>
</evidence>
<feature type="compositionally biased region" description="Polar residues" evidence="5">
    <location>
        <begin position="442"/>
        <end position="453"/>
    </location>
</feature>
<evidence type="ECO:0000256" key="1">
    <source>
        <dbReference type="ARBA" id="ARBA00022723"/>
    </source>
</evidence>
<reference evidence="8" key="1">
    <citation type="journal article" date="2017" name="bioRxiv">
        <title>Comparative analysis of the genomes of Stylophora pistillata and Acropora digitifera provides evidence for extensive differences between species of corals.</title>
        <authorList>
            <person name="Voolstra C.R."/>
            <person name="Li Y."/>
            <person name="Liew Y.J."/>
            <person name="Baumgarten S."/>
            <person name="Zoccola D."/>
            <person name="Flot J.-F."/>
            <person name="Tambutte S."/>
            <person name="Allemand D."/>
            <person name="Aranda M."/>
        </authorList>
    </citation>
    <scope>NUCLEOTIDE SEQUENCE [LARGE SCALE GENOMIC DNA]</scope>
</reference>
<keyword evidence="2" id="KW-0863">Zinc-finger</keyword>
<feature type="region of interest" description="Disordered" evidence="5">
    <location>
        <begin position="597"/>
        <end position="650"/>
    </location>
</feature>
<protein>
    <submittedName>
        <fullName evidence="7">Complement C1q and tumor necrosis factor-related protein 9B</fullName>
    </submittedName>
</protein>
<evidence type="ECO:0000256" key="4">
    <source>
        <dbReference type="ARBA" id="ARBA00023125"/>
    </source>
</evidence>
<feature type="region of interest" description="Disordered" evidence="5">
    <location>
        <begin position="431"/>
        <end position="483"/>
    </location>
</feature>
<name>A0A2B4RGQ7_STYPI</name>
<evidence type="ECO:0000256" key="2">
    <source>
        <dbReference type="ARBA" id="ARBA00022771"/>
    </source>
</evidence>
<keyword evidence="8" id="KW-1185">Reference proteome</keyword>
<dbReference type="Proteomes" id="UP000225706">
    <property type="component" value="Unassembled WGS sequence"/>
</dbReference>
<dbReference type="InterPro" id="IPR006612">
    <property type="entry name" value="THAP_Znf"/>
</dbReference>
<evidence type="ECO:0000256" key="5">
    <source>
        <dbReference type="SAM" id="MobiDB-lite"/>
    </source>
</evidence>
<feature type="region of interest" description="Disordered" evidence="5">
    <location>
        <begin position="93"/>
        <end position="168"/>
    </location>
</feature>
<dbReference type="Pfam" id="PF05485">
    <property type="entry name" value="THAP"/>
    <property type="match status" value="1"/>
</dbReference>
<feature type="domain" description="THAP-type" evidence="6">
    <location>
        <begin position="25"/>
        <end position="62"/>
    </location>
</feature>
<feature type="compositionally biased region" description="Basic and acidic residues" evidence="5">
    <location>
        <begin position="455"/>
        <end position="470"/>
    </location>
</feature>
<dbReference type="OrthoDB" id="5988970at2759"/>